<dbReference type="SUPFAM" id="SSF51445">
    <property type="entry name" value="(Trans)glycosidases"/>
    <property type="match status" value="1"/>
</dbReference>
<evidence type="ECO:0000256" key="3">
    <source>
        <dbReference type="ARBA" id="ARBA00023295"/>
    </source>
</evidence>
<comment type="caution">
    <text evidence="4">The sequence shown here is derived from an EMBL/GenBank/DDBJ whole genome shotgun (WGS) entry which is preliminary data.</text>
</comment>
<dbReference type="AlphaFoldDB" id="A0AAD5UXS8"/>
<dbReference type="EMBL" id="JANAWD010000473">
    <property type="protein sequence ID" value="KAJ3478939.1"/>
    <property type="molecule type" value="Genomic_DNA"/>
</dbReference>
<organism evidence="4 5">
    <name type="scientific">Meripilus lineatus</name>
    <dbReference type="NCBI Taxonomy" id="2056292"/>
    <lineage>
        <taxon>Eukaryota</taxon>
        <taxon>Fungi</taxon>
        <taxon>Dikarya</taxon>
        <taxon>Basidiomycota</taxon>
        <taxon>Agaricomycotina</taxon>
        <taxon>Agaricomycetes</taxon>
        <taxon>Polyporales</taxon>
        <taxon>Meripilaceae</taxon>
        <taxon>Meripilus</taxon>
    </lineage>
</organism>
<evidence type="ECO:0000313" key="4">
    <source>
        <dbReference type="EMBL" id="KAJ3478939.1"/>
    </source>
</evidence>
<dbReference type="InterPro" id="IPR017853">
    <property type="entry name" value="GH"/>
</dbReference>
<dbReference type="GO" id="GO:0009251">
    <property type="term" value="P:glucan catabolic process"/>
    <property type="evidence" value="ECO:0007669"/>
    <property type="project" value="TreeGrafter"/>
</dbReference>
<comment type="similarity">
    <text evidence="1">Belongs to the glycosyl hydrolase 5 (cellulase A) family.</text>
</comment>
<proteinExistence type="inferred from homology"/>
<dbReference type="Proteomes" id="UP001212997">
    <property type="component" value="Unassembled WGS sequence"/>
</dbReference>
<sequence length="326" mass="37212">MTQTTHILRTLLTHLNAFTHSFQPPLTNILGIELLNEPQPGSKTPDLQKWYIETAKTLREIDADVPLYFGDAWMTEQFSGLLESHGSQLPFTVLDHHLYRCFTEGDASTSVTQHIQNLTDPNAYTPHTFSRINQKLESAGCGFVIGEWSGALNPGSFKTVGEENELEMRQKYVAAQMALYEKCCAGYFFWTYKKEEPDQGWALRDAVDAGVYPAWVGLKGRERVLGEDSERSTRRDVARDQAKEAHLAYWAKYPGEYEHERFTDGFTQGWDDAWLFFTSIKSLPVWAPIPELGFKGPWIKKRLEEHVKEKGDGKALWEFGTNPLLL</sequence>
<name>A0AAD5UXS8_9APHY</name>
<dbReference type="GO" id="GO:0005576">
    <property type="term" value="C:extracellular region"/>
    <property type="evidence" value="ECO:0007669"/>
    <property type="project" value="TreeGrafter"/>
</dbReference>
<evidence type="ECO:0000256" key="2">
    <source>
        <dbReference type="ARBA" id="ARBA00022801"/>
    </source>
</evidence>
<keyword evidence="5" id="KW-1185">Reference proteome</keyword>
<evidence type="ECO:0000256" key="1">
    <source>
        <dbReference type="ARBA" id="ARBA00005641"/>
    </source>
</evidence>
<dbReference type="GO" id="GO:0046557">
    <property type="term" value="F:glucan endo-1,6-beta-glucosidase activity"/>
    <property type="evidence" value="ECO:0007669"/>
    <property type="project" value="TreeGrafter"/>
</dbReference>
<accession>A0AAD5UXS8</accession>
<gene>
    <name evidence="4" type="ORF">NLI96_g9407</name>
</gene>
<dbReference type="PANTHER" id="PTHR31297">
    <property type="entry name" value="GLUCAN ENDO-1,6-BETA-GLUCOSIDASE B"/>
    <property type="match status" value="1"/>
</dbReference>
<dbReference type="Gene3D" id="3.20.20.80">
    <property type="entry name" value="Glycosidases"/>
    <property type="match status" value="1"/>
</dbReference>
<keyword evidence="2" id="KW-0378">Hydrolase</keyword>
<dbReference type="InterPro" id="IPR050386">
    <property type="entry name" value="Glycosyl_hydrolase_5"/>
</dbReference>
<evidence type="ECO:0008006" key="6">
    <source>
        <dbReference type="Google" id="ProtNLM"/>
    </source>
</evidence>
<dbReference type="PANTHER" id="PTHR31297:SF43">
    <property type="entry name" value="GLUCAN 1,3-BETA-GLUCOSIDASE 3"/>
    <property type="match status" value="1"/>
</dbReference>
<dbReference type="GO" id="GO:0009986">
    <property type="term" value="C:cell surface"/>
    <property type="evidence" value="ECO:0007669"/>
    <property type="project" value="TreeGrafter"/>
</dbReference>
<reference evidence="4" key="1">
    <citation type="submission" date="2022-07" db="EMBL/GenBank/DDBJ databases">
        <title>Genome Sequence of Physisporinus lineatus.</title>
        <authorList>
            <person name="Buettner E."/>
        </authorList>
    </citation>
    <scope>NUCLEOTIDE SEQUENCE</scope>
    <source>
        <strain evidence="4">VT162</strain>
    </source>
</reference>
<protein>
    <recommendedName>
        <fullName evidence="6">Glycoside hydrolase family 5 domain-containing protein</fullName>
    </recommendedName>
</protein>
<keyword evidence="3" id="KW-0326">Glycosidase</keyword>
<evidence type="ECO:0000313" key="5">
    <source>
        <dbReference type="Proteomes" id="UP001212997"/>
    </source>
</evidence>